<sequence>MLVEHLLHAMMEKLQSESVQELGGLLGIGSLLQDLHLLQRIWSLTLDTDGMLDRMSRHLTEKGSLFAFQVRTLPMFRWLRFRRLIVNKIRQAVANLKDCYAQTYRIRLPAKHTDIHVPMNCQRTCGEPKGVLGREKELDDVLRMMQSDDSTLDLSILPITGMAGVGKTTLAQLVFWHPWVIDTFGDDRIWILVSHNFNSMVILSRIAEVLTTKKCDIEDPEKLQCLVKKELSGRRFFLVLDDVWNQNLQKWHVLMEVLQSAGKPGSKMIVTSRIPDVVTLANSLKPYTLQCLLPADSSRLLTQWMQNPAELPPRLIPIRKMIAETCGGVPSLLLSASNKLKSIRKTQVAWQHVLSRFDHVFYADRLLLDAAYASYQHLPSSIQQCFLYCSLFLVHSFTPEQLTDMFVADELIKLTSSKSDMHLYFSKIMTEHFYDVVQKSRYRGNTVYKMHPGMQLLAQRISGGFHLAIDARREIIWPSYNARCLSLLVDSETSKLPPELLEFASLRTLILLRDENMLLSENKCIITDIPAEFCQRLTALRVLHMPSCRIRRIPRVIDMLKKLTYINLSHSDIEIVPDSISNLRFLTHINFSRTEIAELPESVGKMQSLHVLDLSHCEKLLGLHEAISNLVNLHSLNLEGCHYLAVLPRGMKNLKSLAYLNILECPLLTQMPRQMSQLTSIKILPRYIAAETPKHTISELRSLVNLKELGVQNMENSSSTDARNVILQDKHKLESLALSWTGNCADPETSSRAQEILEHLKPSRGLKVLQIFSYPGRKLPSWITSKVPYLKLLTDIKLVNLACESLPPLGQLPLLKIVEVSGIDDVKYVDDTFCGADGTFPLLEKLSFFHMPNLETWLPSHREAIFPRLQELTITQCPKFTAVHVKLRAVKRLIMLMNNEKLIACRGSLQGLSQNLRTLSISMCEELLECSPCEGLHELHGLEELHISRCAELISLPYGMHHLSFLRSLTITKCTKLETLPEWLKNITSLRSLCISDCPKLHIPKSLNNLSYLQISLE</sequence>
<dbReference type="Proteomes" id="UP001732700">
    <property type="component" value="Chromosome 2D"/>
</dbReference>
<organism evidence="1 2">
    <name type="scientific">Avena sativa</name>
    <name type="common">Oat</name>
    <dbReference type="NCBI Taxonomy" id="4498"/>
    <lineage>
        <taxon>Eukaryota</taxon>
        <taxon>Viridiplantae</taxon>
        <taxon>Streptophyta</taxon>
        <taxon>Embryophyta</taxon>
        <taxon>Tracheophyta</taxon>
        <taxon>Spermatophyta</taxon>
        <taxon>Magnoliopsida</taxon>
        <taxon>Liliopsida</taxon>
        <taxon>Poales</taxon>
        <taxon>Poaceae</taxon>
        <taxon>BOP clade</taxon>
        <taxon>Pooideae</taxon>
        <taxon>Poodae</taxon>
        <taxon>Poeae</taxon>
        <taxon>Poeae Chloroplast Group 1 (Aveneae type)</taxon>
        <taxon>Aveninae</taxon>
        <taxon>Avena</taxon>
    </lineage>
</organism>
<reference evidence="1" key="1">
    <citation type="submission" date="2021-05" db="EMBL/GenBank/DDBJ databases">
        <authorList>
            <person name="Scholz U."/>
            <person name="Mascher M."/>
            <person name="Fiebig A."/>
        </authorList>
    </citation>
    <scope>NUCLEOTIDE SEQUENCE [LARGE SCALE GENOMIC DNA]</scope>
</reference>
<reference evidence="1" key="2">
    <citation type="submission" date="2025-09" db="UniProtKB">
        <authorList>
            <consortium name="EnsemblPlants"/>
        </authorList>
    </citation>
    <scope>IDENTIFICATION</scope>
</reference>
<accession>A0ACD5UYV1</accession>
<proteinExistence type="predicted"/>
<name>A0ACD5UYV1_AVESA</name>
<evidence type="ECO:0000313" key="2">
    <source>
        <dbReference type="Proteomes" id="UP001732700"/>
    </source>
</evidence>
<protein>
    <submittedName>
        <fullName evidence="1">Uncharacterized protein</fullName>
    </submittedName>
</protein>
<dbReference type="EnsemblPlants" id="AVESA.00010b.r2.2DG0339860.1">
    <property type="protein sequence ID" value="AVESA.00010b.r2.2DG0339860.1.CDS"/>
    <property type="gene ID" value="AVESA.00010b.r2.2DG0339860"/>
</dbReference>
<evidence type="ECO:0000313" key="1">
    <source>
        <dbReference type="EnsemblPlants" id="AVESA.00010b.r2.2DG0339860.1.CDS"/>
    </source>
</evidence>
<keyword evidence="2" id="KW-1185">Reference proteome</keyword>